<dbReference type="EMBL" id="LWQT01000038">
    <property type="protein sequence ID" value="OAN53868.1"/>
    <property type="molecule type" value="Genomic_DNA"/>
</dbReference>
<evidence type="ECO:0000313" key="3">
    <source>
        <dbReference type="Proteomes" id="UP000078428"/>
    </source>
</evidence>
<dbReference type="InterPro" id="IPR036286">
    <property type="entry name" value="LexA/Signal_pep-like_sf"/>
</dbReference>
<evidence type="ECO:0000313" key="2">
    <source>
        <dbReference type="EMBL" id="OAN53868.1"/>
    </source>
</evidence>
<dbReference type="InterPro" id="IPR039418">
    <property type="entry name" value="LexA-like"/>
</dbReference>
<name>A0A178MUC8_9PROT</name>
<dbReference type="AlphaFoldDB" id="A0A178MUC8"/>
<feature type="domain" description="Peptidase S24/S26A/S26B/S26C" evidence="1">
    <location>
        <begin position="24"/>
        <end position="112"/>
    </location>
</feature>
<comment type="caution">
    <text evidence="2">The sequence shown here is derived from an EMBL/GenBank/DDBJ whole genome shotgun (WGS) entry which is preliminary data.</text>
</comment>
<gene>
    <name evidence="2" type="ORF">A6A04_13325</name>
</gene>
<protein>
    <recommendedName>
        <fullName evidence="1">Peptidase S24/S26A/S26B/S26C domain-containing protein</fullName>
    </recommendedName>
</protein>
<sequence length="136" mass="14864">MRGSLPVYGVAACHNGHSGFEMNTGEVVDRVTCPPALAAVKGAYGLYAVDDSMEPRYFHGELLYVNPAKPAQAGSFVVIQFRPEHEGGAIRAIVKRLVKRTPTKLTVEQYNPPGTFDVDADEVMSVHRIMNGDELF</sequence>
<reference evidence="2 3" key="1">
    <citation type="submission" date="2016-04" db="EMBL/GenBank/DDBJ databases">
        <title>Draft genome sequence of freshwater magnetotactic bacteria Magnetospirillum marisnigri SP-1 and Magnetospirillum moscoviense BB-1.</title>
        <authorList>
            <person name="Koziaeva V."/>
            <person name="Dziuba M.V."/>
            <person name="Ivanov T.M."/>
            <person name="Kuznetsov B."/>
            <person name="Grouzdev D.S."/>
        </authorList>
    </citation>
    <scope>NUCLEOTIDE SEQUENCE [LARGE SCALE GENOMIC DNA]</scope>
    <source>
        <strain evidence="2 3">SP-1</strain>
    </source>
</reference>
<dbReference type="SUPFAM" id="SSF51306">
    <property type="entry name" value="LexA/Signal peptidase"/>
    <property type="match status" value="1"/>
</dbReference>
<dbReference type="Pfam" id="PF00717">
    <property type="entry name" value="Peptidase_S24"/>
    <property type="match status" value="1"/>
</dbReference>
<keyword evidence="3" id="KW-1185">Reference proteome</keyword>
<evidence type="ECO:0000259" key="1">
    <source>
        <dbReference type="Pfam" id="PF00717"/>
    </source>
</evidence>
<dbReference type="InterPro" id="IPR015927">
    <property type="entry name" value="Peptidase_S24_S26A/B/C"/>
</dbReference>
<dbReference type="CDD" id="cd06529">
    <property type="entry name" value="S24_LexA-like"/>
    <property type="match status" value="1"/>
</dbReference>
<accession>A0A178MUC8</accession>
<organism evidence="2 3">
    <name type="scientific">Paramagnetospirillum marisnigri</name>
    <dbReference type="NCBI Taxonomy" id="1285242"/>
    <lineage>
        <taxon>Bacteria</taxon>
        <taxon>Pseudomonadati</taxon>
        <taxon>Pseudomonadota</taxon>
        <taxon>Alphaproteobacteria</taxon>
        <taxon>Rhodospirillales</taxon>
        <taxon>Magnetospirillaceae</taxon>
        <taxon>Paramagnetospirillum</taxon>
    </lineage>
</organism>
<dbReference type="STRING" id="1285242.A6A04_13325"/>
<proteinExistence type="predicted"/>
<dbReference type="Gene3D" id="2.10.109.10">
    <property type="entry name" value="Umud Fragment, subunit A"/>
    <property type="match status" value="1"/>
</dbReference>
<dbReference type="Proteomes" id="UP000078428">
    <property type="component" value="Unassembled WGS sequence"/>
</dbReference>